<feature type="transmembrane region" description="Helical" evidence="12">
    <location>
        <begin position="1261"/>
        <end position="1279"/>
    </location>
</feature>
<dbReference type="PANTHER" id="PTHR45630:SF11">
    <property type="entry name" value="CATION-TRANSPORTING P-TYPE ATPASE N-TERMINAL DOMAIN-CONTAINING PROTEIN"/>
    <property type="match status" value="1"/>
</dbReference>
<feature type="domain" description="P-type ATPase A" evidence="13">
    <location>
        <begin position="510"/>
        <end position="620"/>
    </location>
</feature>
<comment type="caution">
    <text evidence="15">The sequence shown here is derived from an EMBL/GenBank/DDBJ whole genome shotgun (WGS) entry which is preliminary data.</text>
</comment>
<name>A0A9N8DJJ3_9STRA</name>
<accession>A0A9N8DJJ3</accession>
<dbReference type="InterPro" id="IPR023214">
    <property type="entry name" value="HAD_sf"/>
</dbReference>
<keyword evidence="10 12" id="KW-0472">Membrane</keyword>
<dbReference type="PRINTS" id="PR00119">
    <property type="entry name" value="CATATPASE"/>
</dbReference>
<evidence type="ECO:0000256" key="1">
    <source>
        <dbReference type="ARBA" id="ARBA00004141"/>
    </source>
</evidence>
<dbReference type="GO" id="GO:0016887">
    <property type="term" value="F:ATP hydrolysis activity"/>
    <property type="evidence" value="ECO:0007669"/>
    <property type="project" value="InterPro"/>
</dbReference>
<dbReference type="PROSITE" id="PS01229">
    <property type="entry name" value="COF_2"/>
    <property type="match status" value="1"/>
</dbReference>
<comment type="subcellular location">
    <subcellularLocation>
        <location evidence="1">Membrane</location>
        <topology evidence="1">Multi-pass membrane protein</topology>
    </subcellularLocation>
</comment>
<keyword evidence="6" id="KW-0067">ATP-binding</keyword>
<evidence type="ECO:0000256" key="5">
    <source>
        <dbReference type="ARBA" id="ARBA00022741"/>
    </source>
</evidence>
<keyword evidence="9 12" id="KW-1133">Transmembrane helix</keyword>
<evidence type="ECO:0000256" key="7">
    <source>
        <dbReference type="ARBA" id="ARBA00022842"/>
    </source>
</evidence>
<dbReference type="InterPro" id="IPR044492">
    <property type="entry name" value="P_typ_ATPase_HD_dom"/>
</dbReference>
<evidence type="ECO:0000256" key="2">
    <source>
        <dbReference type="ARBA" id="ARBA00006000"/>
    </source>
</evidence>
<feature type="transmembrane region" description="Helical" evidence="12">
    <location>
        <begin position="1137"/>
        <end position="1157"/>
    </location>
</feature>
<comment type="similarity">
    <text evidence="2">Belongs to the cation transport ATPase (P-type) (TC 3.A.3) family. Type V subfamily.</text>
</comment>
<dbReference type="SUPFAM" id="SSF81653">
    <property type="entry name" value="Calcium ATPase, transduction domain A"/>
    <property type="match status" value="1"/>
</dbReference>
<feature type="transmembrane region" description="Helical" evidence="12">
    <location>
        <begin position="103"/>
        <end position="124"/>
    </location>
</feature>
<gene>
    <name evidence="15" type="ORF">SEMRO_121_G058780.1</name>
</gene>
<feature type="transmembrane region" description="Helical" evidence="12">
    <location>
        <begin position="204"/>
        <end position="229"/>
    </location>
</feature>
<dbReference type="SUPFAM" id="SSF81665">
    <property type="entry name" value="Calcium ATPase, transmembrane domain M"/>
    <property type="match status" value="1"/>
</dbReference>
<dbReference type="Pfam" id="PF00122">
    <property type="entry name" value="E1-E2_ATPase"/>
    <property type="match status" value="1"/>
</dbReference>
<proteinExistence type="inferred from homology"/>
<keyword evidence="3 12" id="KW-0812">Transmembrane</keyword>
<dbReference type="SFLD" id="SFLDS00003">
    <property type="entry name" value="Haloacid_Dehalogenase"/>
    <property type="match status" value="1"/>
</dbReference>
<feature type="region of interest" description="Disordered" evidence="11">
    <location>
        <begin position="254"/>
        <end position="280"/>
    </location>
</feature>
<feature type="transmembrane region" description="Helical" evidence="12">
    <location>
        <begin position="1107"/>
        <end position="1131"/>
    </location>
</feature>
<dbReference type="Pfam" id="PF00690">
    <property type="entry name" value="Cation_ATPase_N"/>
    <property type="match status" value="1"/>
</dbReference>
<feature type="transmembrane region" description="Helical" evidence="12">
    <location>
        <begin position="663"/>
        <end position="688"/>
    </location>
</feature>
<dbReference type="PANTHER" id="PTHR45630">
    <property type="entry name" value="CATION-TRANSPORTING ATPASE-RELATED"/>
    <property type="match status" value="1"/>
</dbReference>
<evidence type="ECO:0000256" key="4">
    <source>
        <dbReference type="ARBA" id="ARBA00022723"/>
    </source>
</evidence>
<dbReference type="InterPro" id="IPR004014">
    <property type="entry name" value="ATPase_P-typ_cation-transptr_N"/>
</dbReference>
<dbReference type="SFLD" id="SFLDG00002">
    <property type="entry name" value="C1.7:_P-type_atpase_like"/>
    <property type="match status" value="1"/>
</dbReference>
<dbReference type="Gene3D" id="2.70.150.10">
    <property type="entry name" value="Calcium-transporting ATPase, cytoplasmic transduction domain A"/>
    <property type="match status" value="1"/>
</dbReference>
<dbReference type="NCBIfam" id="TIGR01494">
    <property type="entry name" value="ATPase_P-type"/>
    <property type="match status" value="2"/>
</dbReference>
<dbReference type="GO" id="GO:0005524">
    <property type="term" value="F:ATP binding"/>
    <property type="evidence" value="ECO:0007669"/>
    <property type="project" value="UniProtKB-KW"/>
</dbReference>
<evidence type="ECO:0000256" key="10">
    <source>
        <dbReference type="ARBA" id="ARBA00023136"/>
    </source>
</evidence>
<dbReference type="InterPro" id="IPR008250">
    <property type="entry name" value="ATPase_P-typ_transduc_dom_A_sf"/>
</dbReference>
<evidence type="ECO:0000256" key="12">
    <source>
        <dbReference type="SAM" id="Phobius"/>
    </source>
</evidence>
<evidence type="ECO:0000259" key="13">
    <source>
        <dbReference type="Pfam" id="PF00122"/>
    </source>
</evidence>
<feature type="transmembrane region" description="Helical" evidence="12">
    <location>
        <begin position="1326"/>
        <end position="1348"/>
    </location>
</feature>
<feature type="transmembrane region" description="Helical" evidence="12">
    <location>
        <begin position="1231"/>
        <end position="1249"/>
    </location>
</feature>
<feature type="transmembrane region" description="Helical" evidence="12">
    <location>
        <begin position="635"/>
        <end position="657"/>
    </location>
</feature>
<evidence type="ECO:0000256" key="8">
    <source>
        <dbReference type="ARBA" id="ARBA00022967"/>
    </source>
</evidence>
<dbReference type="InterPro" id="IPR001757">
    <property type="entry name" value="P_typ_ATPase"/>
</dbReference>
<organism evidence="15 16">
    <name type="scientific">Seminavis robusta</name>
    <dbReference type="NCBI Taxonomy" id="568900"/>
    <lineage>
        <taxon>Eukaryota</taxon>
        <taxon>Sar</taxon>
        <taxon>Stramenopiles</taxon>
        <taxon>Ochrophyta</taxon>
        <taxon>Bacillariophyta</taxon>
        <taxon>Bacillariophyceae</taxon>
        <taxon>Bacillariophycidae</taxon>
        <taxon>Naviculales</taxon>
        <taxon>Naviculaceae</taxon>
        <taxon>Seminavis</taxon>
    </lineage>
</organism>
<dbReference type="InterPro" id="IPR023298">
    <property type="entry name" value="ATPase_P-typ_TM_dom_sf"/>
</dbReference>
<dbReference type="GO" id="GO:0016020">
    <property type="term" value="C:membrane"/>
    <property type="evidence" value="ECO:0007669"/>
    <property type="project" value="UniProtKB-SubCell"/>
</dbReference>
<feature type="region of interest" description="Disordered" evidence="11">
    <location>
        <begin position="1389"/>
        <end position="1412"/>
    </location>
</feature>
<dbReference type="Gene3D" id="3.40.50.1000">
    <property type="entry name" value="HAD superfamily/HAD-like"/>
    <property type="match status" value="1"/>
</dbReference>
<keyword evidence="5" id="KW-0547">Nucleotide-binding</keyword>
<dbReference type="Proteomes" id="UP001153069">
    <property type="component" value="Unassembled WGS sequence"/>
</dbReference>
<keyword evidence="7" id="KW-0460">Magnesium</keyword>
<dbReference type="GO" id="GO:0046872">
    <property type="term" value="F:metal ion binding"/>
    <property type="evidence" value="ECO:0007669"/>
    <property type="project" value="UniProtKB-KW"/>
</dbReference>
<dbReference type="EMBL" id="CAICTM010000120">
    <property type="protein sequence ID" value="CAB9501884.1"/>
    <property type="molecule type" value="Genomic_DNA"/>
</dbReference>
<feature type="domain" description="Cation-transporting P-type ATPase N-terminal" evidence="14">
    <location>
        <begin position="411"/>
        <end position="459"/>
    </location>
</feature>
<dbReference type="InterPro" id="IPR006544">
    <property type="entry name" value="P-type_TPase_V"/>
</dbReference>
<keyword evidence="16" id="KW-1185">Reference proteome</keyword>
<feature type="transmembrane region" description="Helical" evidence="12">
    <location>
        <begin position="171"/>
        <end position="192"/>
    </location>
</feature>
<evidence type="ECO:0000313" key="15">
    <source>
        <dbReference type="EMBL" id="CAB9501884.1"/>
    </source>
</evidence>
<dbReference type="InterPro" id="IPR059000">
    <property type="entry name" value="ATPase_P-type_domA"/>
</dbReference>
<evidence type="ECO:0000259" key="14">
    <source>
        <dbReference type="Pfam" id="PF00690"/>
    </source>
</evidence>
<dbReference type="GO" id="GO:0140358">
    <property type="term" value="F:P-type transmembrane transporter activity"/>
    <property type="evidence" value="ECO:0007669"/>
    <property type="project" value="InterPro"/>
</dbReference>
<evidence type="ECO:0000256" key="6">
    <source>
        <dbReference type="ARBA" id="ARBA00022840"/>
    </source>
</evidence>
<keyword evidence="8" id="KW-1278">Translocase</keyword>
<feature type="transmembrane region" description="Helical" evidence="12">
    <location>
        <begin position="481"/>
        <end position="496"/>
    </location>
</feature>
<dbReference type="OrthoDB" id="42245at2759"/>
<dbReference type="SFLD" id="SFLDF00027">
    <property type="entry name" value="p-type_atpase"/>
    <property type="match status" value="1"/>
</dbReference>
<reference evidence="15" key="1">
    <citation type="submission" date="2020-06" db="EMBL/GenBank/DDBJ databases">
        <authorList>
            <consortium name="Plant Systems Biology data submission"/>
        </authorList>
    </citation>
    <scope>NUCLEOTIDE SEQUENCE</scope>
    <source>
        <strain evidence="15">D6</strain>
    </source>
</reference>
<evidence type="ECO:0000256" key="9">
    <source>
        <dbReference type="ARBA" id="ARBA00022989"/>
    </source>
</evidence>
<evidence type="ECO:0000313" key="16">
    <source>
        <dbReference type="Proteomes" id="UP001153069"/>
    </source>
</evidence>
<dbReference type="SUPFAM" id="SSF81660">
    <property type="entry name" value="Metal cation-transporting ATPase, ATP-binding domain N"/>
    <property type="match status" value="1"/>
</dbReference>
<evidence type="ECO:0000256" key="11">
    <source>
        <dbReference type="SAM" id="MobiDB-lite"/>
    </source>
</evidence>
<dbReference type="InterPro" id="IPR036412">
    <property type="entry name" value="HAD-like_sf"/>
</dbReference>
<sequence>MTTCPQLCVPSVEYCPTEMQCASNATLCADGSCRSTEFECSTSGYSISPCPADCAPVACAPLITTYNVCTNIYGPYYEEMAALCKNTTTSNGQTSDISWTAPAYVTGYVWLATVTVAVITWCWFNNQWFPVQGSTKLLQLRLETHIRNDPNANTAQLYQTGYQKHHAVGNILYIMTLITFFGWYALLAYTTFLSYQNEASPEGIMHALQTFSLLYNLGFLWNLAFYWPYSIQSLFYRRSSLATANLVAVRYQQTTQGHRKDGNNNSKNNKPGEKNSDDNSLLHGTFQPTRWVPPSITRTLNRISRALGVVMSWVFAAEDDSYKTSTTTDSMMEYCTVHQNPEDGSRYFCFLFRRYNFDESQQMFVPGTWSIGKTFAEMKPPGVPNVDALAQGTMTKLYDTTATIPEENSLDYSEGKAANGLTPEQVAKRRQVIGPNKIEMVKPSLWGMFRQEISKPFYLYQFQILWIWVTIQYWYMMIANWTVILISACLISWFRYRSASVLYALSNTDGYVTILRGEEFVELHQSETVPGDIVQLQPGVIHCDMVLLAGEAIVDESALTGEATPSSKSSVDLLSEEMYDPTIHKRQTLSAGTKILETHGGIALVTQTASFTRKGELLREVIAFRRHQVQYEKDLPYAVLLLVGYSIFLWLLVYFKASDVHVVAWYLGLCAVANSLPPLLPVSFTLPLGYSFERLARKQVVCSNSDILMAGEVTTVFFDKTGTLTRQGLDYTDCRSAEKSKFVPFVSPVVAITMASCHTLVMSSNDGTLIGNPIDKAMFSASGAEIFLNEAVHNNTQSQTVSIVQQDGTIIEVLRRFDFDHYLMTQSVIVRLPDGSLMALAKGSGEAIRDRCRVETLPEDFDESLEDFARIGMYQIAVSFKKLPAMDTANIVSMTREQIEEDMTFAGTLSFTNQLRHKTKSVIAHLHEACVQTVMLTGDNLHTGIHVARDSGMIHRASVVILGVIDDVGLDVSWVCETGSLVNAPTLRLLQRGGSRNIVAMTGEAWRLLLKSQPDYAASIAPFIRVVGRCTPHDKVSVVDTFVALGSKTMMCGDGGNDSGALRAAHVGLALSNGDASLVAPFTSLDKDIESVLTVLREGRATLHSTLAVYAYLILYGNITSYCQVITYWLQASFTDWMWTFLDGIWTVLFSLTLPLARPASKLSSSCPTASLLSPQIVLSICGIVLLNCMAMGWALGSLYSKDWFQCRKWNADDFLVGDILLAADNYETQVVFLVVTAQCIAAAMTCNFGYEYRQPWYRNYLFVMASLAATTIHIYITLVPSPLSCFWRVNCSNEDIVRGITDPEPQPINNPFNTTVMPVEFRYELLAIMIVNALAVASFDFFLVNGVRQRIAGRKRNHTAANHQGRRQVPLHKNSVLESRRTTVASIDDMLGSETYRPGTSSVSPVAGDKV</sequence>
<keyword evidence="4" id="KW-0479">Metal-binding</keyword>
<dbReference type="InterPro" id="IPR023299">
    <property type="entry name" value="ATPase_P-typ_cyto_dom_N"/>
</dbReference>
<dbReference type="SUPFAM" id="SSF56784">
    <property type="entry name" value="HAD-like"/>
    <property type="match status" value="1"/>
</dbReference>
<protein>
    <submittedName>
        <fullName evidence="15">Probable cation-transporting ATPase 13A4</fullName>
    </submittedName>
</protein>
<evidence type="ECO:0000256" key="3">
    <source>
        <dbReference type="ARBA" id="ARBA00022692"/>
    </source>
</evidence>
<dbReference type="Gene3D" id="3.40.1110.10">
    <property type="entry name" value="Calcium-transporting ATPase, cytoplasmic domain N"/>
    <property type="match status" value="1"/>
</dbReference>
<feature type="transmembrane region" description="Helical" evidence="12">
    <location>
        <begin position="1177"/>
        <end position="1196"/>
    </location>
</feature>
<dbReference type="GO" id="GO:0019829">
    <property type="term" value="F:ATPase-coupled monoatomic cation transmembrane transporter activity"/>
    <property type="evidence" value="ECO:0007669"/>
    <property type="project" value="TreeGrafter"/>
</dbReference>